<evidence type="ECO:0000313" key="3">
    <source>
        <dbReference type="Proteomes" id="UP001257914"/>
    </source>
</evidence>
<feature type="chain" id="PRO_5046865530" description="Beta-barrel porin-2, OmpL-like. bbp2" evidence="1">
    <location>
        <begin position="22"/>
        <end position="410"/>
    </location>
</feature>
<dbReference type="EMBL" id="JAWCUA010000007">
    <property type="protein sequence ID" value="MDU0112866.1"/>
    <property type="molecule type" value="Genomic_DNA"/>
</dbReference>
<accession>A0ABU3QZJ8</accession>
<protein>
    <recommendedName>
        <fullName evidence="4">Beta-barrel porin-2, OmpL-like. bbp2</fullName>
    </recommendedName>
</protein>
<organism evidence="2 3">
    <name type="scientific">Psychrosphaera aquimarina</name>
    <dbReference type="NCBI Taxonomy" id="2044854"/>
    <lineage>
        <taxon>Bacteria</taxon>
        <taxon>Pseudomonadati</taxon>
        <taxon>Pseudomonadota</taxon>
        <taxon>Gammaproteobacteria</taxon>
        <taxon>Alteromonadales</taxon>
        <taxon>Pseudoalteromonadaceae</taxon>
        <taxon>Psychrosphaera</taxon>
    </lineage>
</organism>
<dbReference type="SUPFAM" id="SSF56935">
    <property type="entry name" value="Porins"/>
    <property type="match status" value="1"/>
</dbReference>
<comment type="caution">
    <text evidence="2">The sequence shown here is derived from an EMBL/GenBank/DDBJ whole genome shotgun (WGS) entry which is preliminary data.</text>
</comment>
<dbReference type="Proteomes" id="UP001257914">
    <property type="component" value="Unassembled WGS sequence"/>
</dbReference>
<dbReference type="RefSeq" id="WP_315946536.1">
    <property type="nucleotide sequence ID" value="NZ_JAWCUA010000007.1"/>
</dbReference>
<name>A0ABU3QZJ8_9GAMM</name>
<evidence type="ECO:0000313" key="2">
    <source>
        <dbReference type="EMBL" id="MDU0112866.1"/>
    </source>
</evidence>
<reference evidence="2 3" key="1">
    <citation type="submission" date="2023-10" db="EMBL/GenBank/DDBJ databases">
        <title>Psychrosphaera aquimaarina strain SW33 isolated from seawater.</title>
        <authorList>
            <person name="Bayburt H."/>
            <person name="Kim J.M."/>
            <person name="Choi B.J."/>
            <person name="Jeon C.O."/>
        </authorList>
    </citation>
    <scope>NUCLEOTIDE SEQUENCE [LARGE SCALE GENOMIC DNA]</scope>
    <source>
        <strain evidence="2 3">KCTC 52743</strain>
    </source>
</reference>
<gene>
    <name evidence="2" type="ORF">RT723_07610</name>
</gene>
<evidence type="ECO:0000256" key="1">
    <source>
        <dbReference type="SAM" id="SignalP"/>
    </source>
</evidence>
<keyword evidence="1" id="KW-0732">Signal</keyword>
<proteinExistence type="predicted"/>
<keyword evidence="3" id="KW-1185">Reference proteome</keyword>
<sequence length="410" mass="47422">MMNNKTLSVIALLCCSTSVPAAKITGLAEVSLVSTEKQASWLNSWMQGGVGLLRYDEQDSIVFNQAFIELEQNLPYNISFNATAHYQADGEQNLGISEAYLSYRPLSQGLKHQFKAGFFYPKMSLENADAGWTSPYNYNFSAINSWLAEELRTIGMEWTVSRPGRVHRSPHSYSFTLSAFQANDGLASLLAWRGWALHNRQTVYGEQVNFANYFQFQSNPTPNPTYVVPFKETDNRLGFYLGANWRYLRSTDVRVYFYDNLADPMAVEPDMQYAWRNQFVSIAGLHKFNKQWRVLAQWMDGYTEMGDKIKGVFFDYNAWYLLLSYHHSDHRYSVRYDKFSVTDTDINPEDPNDSDGSAVTLTWRYDINSAWQAGVEYIHVDSSNDSRTLWRNWQAQQKQTQFIATIQYRF</sequence>
<evidence type="ECO:0008006" key="4">
    <source>
        <dbReference type="Google" id="ProtNLM"/>
    </source>
</evidence>
<feature type="signal peptide" evidence="1">
    <location>
        <begin position="1"/>
        <end position="21"/>
    </location>
</feature>